<dbReference type="PATRIC" id="fig|1283301.3.peg.2865"/>
<comment type="caution">
    <text evidence="1">The sequence shown here is derived from an EMBL/GenBank/DDBJ whole genome shotgun (WGS) entry which is preliminary data.</text>
</comment>
<gene>
    <name evidence="1" type="ORF">STAFG_2893</name>
</gene>
<keyword evidence="2" id="KW-1185">Reference proteome</keyword>
<protein>
    <submittedName>
        <fullName evidence="1">Uncharacterized protein</fullName>
    </submittedName>
</protein>
<proteinExistence type="predicted"/>
<dbReference type="EMBL" id="AOPY01001393">
    <property type="protein sequence ID" value="EPJ40021.1"/>
    <property type="molecule type" value="Genomic_DNA"/>
</dbReference>
<organism evidence="1 2">
    <name type="scientific">Streptomyces afghaniensis 772</name>
    <dbReference type="NCBI Taxonomy" id="1283301"/>
    <lineage>
        <taxon>Bacteria</taxon>
        <taxon>Bacillati</taxon>
        <taxon>Actinomycetota</taxon>
        <taxon>Actinomycetes</taxon>
        <taxon>Kitasatosporales</taxon>
        <taxon>Streptomycetaceae</taxon>
        <taxon>Streptomyces</taxon>
    </lineage>
</organism>
<reference evidence="1 2" key="1">
    <citation type="submission" date="2013-02" db="EMBL/GenBank/DDBJ databases">
        <title>Draft Genome Sequence of Streptomyces afghaniensis, Which Produces Compounds of the Julimycin B-Complex.</title>
        <authorList>
            <person name="Gruening B.A."/>
            <person name="Praeg A."/>
            <person name="Erxleben A."/>
            <person name="Guenther S."/>
            <person name="Fiedler H.-P."/>
            <person name="Goodfellow M."/>
            <person name="Mueller M."/>
        </authorList>
    </citation>
    <scope>NUCLEOTIDE SEQUENCE [LARGE SCALE GENOMIC DNA]</scope>
    <source>
        <strain evidence="1 2">772</strain>
    </source>
</reference>
<evidence type="ECO:0000313" key="2">
    <source>
        <dbReference type="Proteomes" id="UP000015001"/>
    </source>
</evidence>
<accession>S4MTP8</accession>
<dbReference type="AlphaFoldDB" id="S4MTP8"/>
<evidence type="ECO:0000313" key="1">
    <source>
        <dbReference type="EMBL" id="EPJ40021.1"/>
    </source>
</evidence>
<dbReference type="HOGENOM" id="CLU_3405645_0_0_11"/>
<sequence>MLSRRAGLEIDPAQVVERAAGTRLLPWLAT</sequence>
<name>S4MTP8_9ACTN</name>
<dbReference type="Proteomes" id="UP000015001">
    <property type="component" value="Unassembled WGS sequence"/>
</dbReference>